<evidence type="ECO:0000256" key="2">
    <source>
        <dbReference type="ARBA" id="ARBA00004186"/>
    </source>
</evidence>
<evidence type="ECO:0000256" key="1">
    <source>
        <dbReference type="ARBA" id="ARBA00004123"/>
    </source>
</evidence>
<dbReference type="GO" id="GO:0060236">
    <property type="term" value="P:regulation of mitotic spindle organization"/>
    <property type="evidence" value="ECO:0007669"/>
    <property type="project" value="InterPro"/>
</dbReference>
<dbReference type="AlphaFoldDB" id="A0A067QR76"/>
<sequence length="455" mass="51875">MDKFECKAPMYVNFVQSSSLDNNDGADKFFDFFTDEHEQRSGEPKEEQSDVEDTLNLAMKNLWMASDRKNTSALYGNGAVSATKVKVSDVLSSCSAKRKGSPMTQNCQPAKFISMAEAVCRFQTDTPNRFHSKPRTVNPNVSLQHRKGNTMKKNSTVPYSPNLRSHLRSRPVHIMTKEEEEEKEADEMRTFKIKANPLNPKILEPPKLGIRVEKKPPTVPVPFKLTEIVKKKTIMAPPLYTFTAKPVPKEVLDGPQGVSKKRELSSTESVSPACVRKSKVYAVSLDVKDGKKCLTEKEVHHFGIPTAGCAGRKHATEVRPFSFDERNRQLLKKKEETIQKYLEHEKKIREFHANPIPACIKSPNILKQSFVLSTQPSPFQLEVDKRGMLKQRQLKQKRDEMLKRDEMEEIAKLRKEAIHKANPIRHYKPLRIMNSDKILTDPSSPAFSHHSKKIE</sequence>
<evidence type="ECO:0000256" key="3">
    <source>
        <dbReference type="ARBA" id="ARBA00005885"/>
    </source>
</evidence>
<dbReference type="Pfam" id="PF06886">
    <property type="entry name" value="TPX2"/>
    <property type="match status" value="1"/>
</dbReference>
<evidence type="ECO:0000256" key="6">
    <source>
        <dbReference type="ARBA" id="ARBA00023242"/>
    </source>
</evidence>
<proteinExistence type="inferred from homology"/>
<dbReference type="InterPro" id="IPR009675">
    <property type="entry name" value="TPX2_fam"/>
</dbReference>
<dbReference type="eggNOG" id="KOG1818">
    <property type="taxonomic scope" value="Eukaryota"/>
</dbReference>
<dbReference type="Proteomes" id="UP000027135">
    <property type="component" value="Unassembled WGS sequence"/>
</dbReference>
<keyword evidence="4" id="KW-0963">Cytoplasm</keyword>
<evidence type="ECO:0000313" key="10">
    <source>
        <dbReference type="Proteomes" id="UP000027135"/>
    </source>
</evidence>
<comment type="subcellular location">
    <subcellularLocation>
        <location evidence="2">Cytoplasm</location>
        <location evidence="2">Cytoskeleton</location>
        <location evidence="2">Spindle</location>
    </subcellularLocation>
    <subcellularLocation>
        <location evidence="1">Nucleus</location>
    </subcellularLocation>
</comment>
<feature type="domain" description="TPX2 C-terminal" evidence="7">
    <location>
        <begin position="384"/>
        <end position="439"/>
    </location>
</feature>
<dbReference type="STRING" id="136037.A0A067QR76"/>
<evidence type="ECO:0000256" key="4">
    <source>
        <dbReference type="ARBA" id="ARBA00022490"/>
    </source>
</evidence>
<keyword evidence="6" id="KW-0539">Nucleus</keyword>
<evidence type="ECO:0000313" key="9">
    <source>
        <dbReference type="EMBL" id="KDR11161.1"/>
    </source>
</evidence>
<dbReference type="PANTHER" id="PTHR14326:SF44">
    <property type="entry name" value="TARGETING PROTEIN FOR XKLP2"/>
    <property type="match status" value="1"/>
</dbReference>
<keyword evidence="5" id="KW-0206">Cytoskeleton</keyword>
<protein>
    <submittedName>
        <fullName evidence="9">Targeting protein for Xklp2</fullName>
    </submittedName>
</protein>
<reference evidence="9 10" key="1">
    <citation type="journal article" date="2014" name="Nat. Commun.">
        <title>Molecular traces of alternative social organization in a termite genome.</title>
        <authorList>
            <person name="Terrapon N."/>
            <person name="Li C."/>
            <person name="Robertson H.M."/>
            <person name="Ji L."/>
            <person name="Meng X."/>
            <person name="Booth W."/>
            <person name="Chen Z."/>
            <person name="Childers C.P."/>
            <person name="Glastad K.M."/>
            <person name="Gokhale K."/>
            <person name="Gowin J."/>
            <person name="Gronenberg W."/>
            <person name="Hermansen R.A."/>
            <person name="Hu H."/>
            <person name="Hunt B.G."/>
            <person name="Huylmans A.K."/>
            <person name="Khalil S.M."/>
            <person name="Mitchell R.D."/>
            <person name="Munoz-Torres M.C."/>
            <person name="Mustard J.A."/>
            <person name="Pan H."/>
            <person name="Reese J.T."/>
            <person name="Scharf M.E."/>
            <person name="Sun F."/>
            <person name="Vogel H."/>
            <person name="Xiao J."/>
            <person name="Yang W."/>
            <person name="Yang Z."/>
            <person name="Yang Z."/>
            <person name="Zhou J."/>
            <person name="Zhu J."/>
            <person name="Brent C.S."/>
            <person name="Elsik C.G."/>
            <person name="Goodisman M.A."/>
            <person name="Liberles D.A."/>
            <person name="Roe R.M."/>
            <person name="Vargo E.L."/>
            <person name="Vilcinskas A."/>
            <person name="Wang J."/>
            <person name="Bornberg-Bauer E."/>
            <person name="Korb J."/>
            <person name="Zhang G."/>
            <person name="Liebig J."/>
        </authorList>
    </citation>
    <scope>NUCLEOTIDE SEQUENCE [LARGE SCALE GENOMIC DNA]</scope>
    <source>
        <tissue evidence="9">Whole organism</tissue>
    </source>
</reference>
<dbReference type="GO" id="GO:0005634">
    <property type="term" value="C:nucleus"/>
    <property type="evidence" value="ECO:0007669"/>
    <property type="project" value="UniProtKB-SubCell"/>
</dbReference>
<comment type="similarity">
    <text evidence="3">Belongs to the TPX2 family.</text>
</comment>
<dbReference type="OMA" id="FEYSAPQ"/>
<dbReference type="Pfam" id="PF12214">
    <property type="entry name" value="TPX2_importin"/>
    <property type="match status" value="1"/>
</dbReference>
<feature type="domain" description="TPX2 central" evidence="8">
    <location>
        <begin position="155"/>
        <end position="273"/>
    </location>
</feature>
<gene>
    <name evidence="9" type="ORF">L798_14943</name>
</gene>
<evidence type="ECO:0000256" key="5">
    <source>
        <dbReference type="ARBA" id="ARBA00023212"/>
    </source>
</evidence>
<dbReference type="InterPro" id="IPR027329">
    <property type="entry name" value="TPX2_C"/>
</dbReference>
<evidence type="ECO:0000259" key="8">
    <source>
        <dbReference type="Pfam" id="PF12214"/>
    </source>
</evidence>
<keyword evidence="10" id="KW-1185">Reference proteome</keyword>
<accession>A0A067QR76</accession>
<dbReference type="PANTHER" id="PTHR14326">
    <property type="entry name" value="TARGETING PROTEIN FOR XKLP2"/>
    <property type="match status" value="1"/>
</dbReference>
<dbReference type="InParanoid" id="A0A067QR76"/>
<name>A0A067QR76_ZOONE</name>
<evidence type="ECO:0000259" key="7">
    <source>
        <dbReference type="Pfam" id="PF06886"/>
    </source>
</evidence>
<dbReference type="EMBL" id="KK853117">
    <property type="protein sequence ID" value="KDR11161.1"/>
    <property type="molecule type" value="Genomic_DNA"/>
</dbReference>
<organism evidence="9 10">
    <name type="scientific">Zootermopsis nevadensis</name>
    <name type="common">Dampwood termite</name>
    <dbReference type="NCBI Taxonomy" id="136037"/>
    <lineage>
        <taxon>Eukaryota</taxon>
        <taxon>Metazoa</taxon>
        <taxon>Ecdysozoa</taxon>
        <taxon>Arthropoda</taxon>
        <taxon>Hexapoda</taxon>
        <taxon>Insecta</taxon>
        <taxon>Pterygota</taxon>
        <taxon>Neoptera</taxon>
        <taxon>Polyneoptera</taxon>
        <taxon>Dictyoptera</taxon>
        <taxon>Blattodea</taxon>
        <taxon>Blattoidea</taxon>
        <taxon>Termitoidae</taxon>
        <taxon>Termopsidae</taxon>
        <taxon>Zootermopsis</taxon>
    </lineage>
</organism>
<dbReference type="GO" id="GO:0005874">
    <property type="term" value="C:microtubule"/>
    <property type="evidence" value="ECO:0007669"/>
    <property type="project" value="InterPro"/>
</dbReference>
<dbReference type="GO" id="GO:0005819">
    <property type="term" value="C:spindle"/>
    <property type="evidence" value="ECO:0007669"/>
    <property type="project" value="UniProtKB-SubCell"/>
</dbReference>
<dbReference type="InterPro" id="IPR027330">
    <property type="entry name" value="TPX2_central_dom"/>
</dbReference>